<proteinExistence type="predicted"/>
<reference evidence="3" key="1">
    <citation type="journal article" date="2024" name="IScience">
        <title>Strigolactones Initiate the Formation of Haustorium-like Structures in Castilleja.</title>
        <authorList>
            <person name="Buerger M."/>
            <person name="Peterson D."/>
            <person name="Chory J."/>
        </authorList>
    </citation>
    <scope>NUCLEOTIDE SEQUENCE [LARGE SCALE GENOMIC DNA]</scope>
</reference>
<organism evidence="2 3">
    <name type="scientific">Castilleja foliolosa</name>
    <dbReference type="NCBI Taxonomy" id="1961234"/>
    <lineage>
        <taxon>Eukaryota</taxon>
        <taxon>Viridiplantae</taxon>
        <taxon>Streptophyta</taxon>
        <taxon>Embryophyta</taxon>
        <taxon>Tracheophyta</taxon>
        <taxon>Spermatophyta</taxon>
        <taxon>Magnoliopsida</taxon>
        <taxon>eudicotyledons</taxon>
        <taxon>Gunneridae</taxon>
        <taxon>Pentapetalae</taxon>
        <taxon>asterids</taxon>
        <taxon>lamiids</taxon>
        <taxon>Lamiales</taxon>
        <taxon>Orobanchaceae</taxon>
        <taxon>Pedicularideae</taxon>
        <taxon>Castillejinae</taxon>
        <taxon>Castilleja</taxon>
    </lineage>
</organism>
<feature type="compositionally biased region" description="Low complexity" evidence="1">
    <location>
        <begin position="22"/>
        <end position="57"/>
    </location>
</feature>
<dbReference type="AlphaFoldDB" id="A0ABD3C3D1"/>
<keyword evidence="3" id="KW-1185">Reference proteome</keyword>
<name>A0ABD3C3D1_9LAMI</name>
<evidence type="ECO:0000313" key="3">
    <source>
        <dbReference type="Proteomes" id="UP001632038"/>
    </source>
</evidence>
<comment type="caution">
    <text evidence="2">The sequence shown here is derived from an EMBL/GenBank/DDBJ whole genome shotgun (WGS) entry which is preliminary data.</text>
</comment>
<sequence>MIPATAPNPITADTFKPSTPLAGAGAMSASGANAGASEGANPAGPSATGAYASGAKAGADDGDDEDEGSSAGAPAVGDNEIDEWAGAGALETGAWAGDEMGWALGEAVGEPWGDWAETTAAKRTRARAITWRVIFIGF</sequence>
<protein>
    <submittedName>
        <fullName evidence="2">Uncharacterized protein</fullName>
    </submittedName>
</protein>
<evidence type="ECO:0000256" key="1">
    <source>
        <dbReference type="SAM" id="MobiDB-lite"/>
    </source>
</evidence>
<evidence type="ECO:0000313" key="2">
    <source>
        <dbReference type="EMBL" id="KAL3624293.1"/>
    </source>
</evidence>
<dbReference type="Proteomes" id="UP001632038">
    <property type="component" value="Unassembled WGS sequence"/>
</dbReference>
<accession>A0ABD3C3D1</accession>
<dbReference type="EMBL" id="JAVIJP010000054">
    <property type="protein sequence ID" value="KAL3624293.1"/>
    <property type="molecule type" value="Genomic_DNA"/>
</dbReference>
<feature type="region of interest" description="Disordered" evidence="1">
    <location>
        <begin position="1"/>
        <end position="92"/>
    </location>
</feature>
<gene>
    <name evidence="2" type="ORF">CASFOL_033109</name>
</gene>